<reference evidence="1" key="2">
    <citation type="submission" date="2014-09" db="EMBL/GenBank/DDBJ databases">
        <title>Criblamydia sequanensis harbors a mega-plasmid encoding arsenite resistance.</title>
        <authorList>
            <person name="Bertelli C."/>
            <person name="Goesmann A."/>
            <person name="Greub G."/>
        </authorList>
    </citation>
    <scope>NUCLEOTIDE SEQUENCE [LARGE SCALE GENOMIC DNA]</scope>
    <source>
        <strain evidence="1">CRIB-18</strain>
    </source>
</reference>
<comment type="caution">
    <text evidence="1">The sequence shown here is derived from an EMBL/GenBank/DDBJ whole genome shotgun (WGS) entry which is preliminary data.</text>
</comment>
<gene>
    <name evidence="1" type="ORF">CSEC_0548</name>
</gene>
<evidence type="ECO:0008006" key="3">
    <source>
        <dbReference type="Google" id="ProtNLM"/>
    </source>
</evidence>
<evidence type="ECO:0000313" key="2">
    <source>
        <dbReference type="Proteomes" id="UP000031552"/>
    </source>
</evidence>
<name>A0A090CY81_9BACT</name>
<dbReference type="STRING" id="1437425.CSEC_0548"/>
<protein>
    <recommendedName>
        <fullName evidence="3">Exo-alpha-sialidase</fullName>
    </recommendedName>
</protein>
<proteinExistence type="predicted"/>
<dbReference type="Proteomes" id="UP000031552">
    <property type="component" value="Unassembled WGS sequence"/>
</dbReference>
<reference evidence="1" key="1">
    <citation type="submission" date="2013-12" db="EMBL/GenBank/DDBJ databases">
        <authorList>
            <person name="Linke B."/>
        </authorList>
    </citation>
    <scope>NUCLEOTIDE SEQUENCE [LARGE SCALE GENOMIC DNA]</scope>
    <source>
        <strain evidence="1">CRIB-18</strain>
    </source>
</reference>
<evidence type="ECO:0000313" key="1">
    <source>
        <dbReference type="EMBL" id="CDR33382.1"/>
    </source>
</evidence>
<organism evidence="1 2">
    <name type="scientific">Candidatus Criblamydia sequanensis CRIB-18</name>
    <dbReference type="NCBI Taxonomy" id="1437425"/>
    <lineage>
        <taxon>Bacteria</taxon>
        <taxon>Pseudomonadati</taxon>
        <taxon>Chlamydiota</taxon>
        <taxon>Chlamydiia</taxon>
        <taxon>Parachlamydiales</taxon>
        <taxon>Candidatus Criblamydiaceae</taxon>
        <taxon>Candidatus Criblamydia</taxon>
    </lineage>
</organism>
<accession>A0A090CY81</accession>
<sequence>MKAYLKSNKKIWDFAPHNAFPDIIRFQNQWFVCLREASLHSDTEPGMIRILQSHDAINWHAVALLHDKEFDLRDPKFLIHNDGSLMLYVCALSLNSKKRMLSLSCRSLEGRIFSPFFLIAEEGEWLWRIIQEEKSFYAASYRFSVPGDRYKPWSASLHTSSEGKFFKKVVDWPFKGRPSEACLYILKDQMTVFIRQDREDRKLLVGTSSYPYEDWHFEKAPFYLASPNVVLTEENKAIIGGRLLQINPYGIFEKTTLFEYENNKWNRLLVLPSFGDSGYPGLVLMGNRLFVCYYSSQLKKSAIYLAEVEIEKG</sequence>
<dbReference type="AlphaFoldDB" id="A0A090CY81"/>
<dbReference type="RefSeq" id="WP_041016884.1">
    <property type="nucleotide sequence ID" value="NZ_CCEJ010000003.1"/>
</dbReference>
<dbReference type="EMBL" id="CCEJ010000003">
    <property type="protein sequence ID" value="CDR33382.1"/>
    <property type="molecule type" value="Genomic_DNA"/>
</dbReference>
<keyword evidence="2" id="KW-1185">Reference proteome</keyword>
<dbReference type="OrthoDB" id="20875at2"/>
<dbReference type="eggNOG" id="COG1621">
    <property type="taxonomic scope" value="Bacteria"/>
</dbReference>